<protein>
    <submittedName>
        <fullName evidence="1">Putative ovule protein</fullName>
    </submittedName>
</protein>
<dbReference type="PANTHER" id="PTHR47481">
    <property type="match status" value="1"/>
</dbReference>
<name>A0A0V0IGY2_SOLCH</name>
<sequence>MASDESISASVVSMTWLNELGMFCLPRMQTYLKLGPSVCVVSLLTRVTKGSCSIIEFLHTIQSLLDELATVGSLVSNFELIIKILSGVGPKFREIYVAIHACDTAISYEELFEKLLDYELFLRHEDA</sequence>
<dbReference type="PANTHER" id="PTHR47481:SF21">
    <property type="entry name" value="BASIC-LEUCINE ZIPPER TRANSCRIPTION FACTOR Q-RELATED"/>
    <property type="match status" value="1"/>
</dbReference>
<dbReference type="AlphaFoldDB" id="A0A0V0IGY2"/>
<evidence type="ECO:0000313" key="1">
    <source>
        <dbReference type="EMBL" id="JAP31855.1"/>
    </source>
</evidence>
<proteinExistence type="predicted"/>
<dbReference type="EMBL" id="GEDG01006628">
    <property type="protein sequence ID" value="JAP31855.1"/>
    <property type="molecule type" value="Transcribed_RNA"/>
</dbReference>
<dbReference type="EMBL" id="GEDG01020409">
    <property type="protein sequence ID" value="JAP19147.1"/>
    <property type="molecule type" value="Transcribed_RNA"/>
</dbReference>
<reference evidence="1" key="1">
    <citation type="submission" date="2015-12" db="EMBL/GenBank/DDBJ databases">
        <title>Gene expression during late stages of embryo sac development: a critical building block for successful pollen-pistil interactions.</title>
        <authorList>
            <person name="Liu Y."/>
            <person name="Joly V."/>
            <person name="Sabar M."/>
            <person name="Matton D.P."/>
        </authorList>
    </citation>
    <scope>NUCLEOTIDE SEQUENCE</scope>
</reference>
<accession>A0A0V0IGY2</accession>
<dbReference type="Pfam" id="PF14223">
    <property type="entry name" value="Retrotran_gag_2"/>
    <property type="match status" value="1"/>
</dbReference>
<organism evidence="1">
    <name type="scientific">Solanum chacoense</name>
    <name type="common">Chaco potato</name>
    <dbReference type="NCBI Taxonomy" id="4108"/>
    <lineage>
        <taxon>Eukaryota</taxon>
        <taxon>Viridiplantae</taxon>
        <taxon>Streptophyta</taxon>
        <taxon>Embryophyta</taxon>
        <taxon>Tracheophyta</taxon>
        <taxon>Spermatophyta</taxon>
        <taxon>Magnoliopsida</taxon>
        <taxon>eudicotyledons</taxon>
        <taxon>Gunneridae</taxon>
        <taxon>Pentapetalae</taxon>
        <taxon>asterids</taxon>
        <taxon>lamiids</taxon>
        <taxon>Solanales</taxon>
        <taxon>Solanaceae</taxon>
        <taxon>Solanoideae</taxon>
        <taxon>Solaneae</taxon>
        <taxon>Solanum</taxon>
    </lineage>
</organism>